<accession>A0A9N8W784</accession>
<sequence>MAGLNIQSNHESYPYNIQSDQLNSMDSNYTNGFPLKQTIITDFGYANMDQPISMGYNGIHSYQHNQTPLQPPGQDSFPSDIGPLDHNGIYMGVNKSVNTENYGYIRNNENVVKYIQSDQLNSMDSNCTNDLLLNQTTMDQPIVMNYNGIHSYHHNQTPPQPPGQDSFPSNIGPLDHNGIYMGVNESLNTESYGYIRNNENVVNYSNMNCNCNSPLVHHSLPQTSSQMPYTSTRFNNAGVMTNATSHGCIVIIMKADINLENLLSIIQGC</sequence>
<keyword evidence="2" id="KW-1185">Reference proteome</keyword>
<dbReference type="Proteomes" id="UP000789739">
    <property type="component" value="Unassembled WGS sequence"/>
</dbReference>
<organism evidence="1 2">
    <name type="scientific">Paraglomus brasilianum</name>
    <dbReference type="NCBI Taxonomy" id="144538"/>
    <lineage>
        <taxon>Eukaryota</taxon>
        <taxon>Fungi</taxon>
        <taxon>Fungi incertae sedis</taxon>
        <taxon>Mucoromycota</taxon>
        <taxon>Glomeromycotina</taxon>
        <taxon>Glomeromycetes</taxon>
        <taxon>Paraglomerales</taxon>
        <taxon>Paraglomeraceae</taxon>
        <taxon>Paraglomus</taxon>
    </lineage>
</organism>
<proteinExistence type="predicted"/>
<name>A0A9N8W784_9GLOM</name>
<dbReference type="AlphaFoldDB" id="A0A9N8W784"/>
<dbReference type="EMBL" id="CAJVPI010000073">
    <property type="protein sequence ID" value="CAG8473446.1"/>
    <property type="molecule type" value="Genomic_DNA"/>
</dbReference>
<reference evidence="1" key="1">
    <citation type="submission" date="2021-06" db="EMBL/GenBank/DDBJ databases">
        <authorList>
            <person name="Kallberg Y."/>
            <person name="Tangrot J."/>
            <person name="Rosling A."/>
        </authorList>
    </citation>
    <scope>NUCLEOTIDE SEQUENCE</scope>
    <source>
        <strain evidence="1">BR232B</strain>
    </source>
</reference>
<comment type="caution">
    <text evidence="1">The sequence shown here is derived from an EMBL/GenBank/DDBJ whole genome shotgun (WGS) entry which is preliminary data.</text>
</comment>
<evidence type="ECO:0000313" key="1">
    <source>
        <dbReference type="EMBL" id="CAG8473446.1"/>
    </source>
</evidence>
<evidence type="ECO:0000313" key="2">
    <source>
        <dbReference type="Proteomes" id="UP000789739"/>
    </source>
</evidence>
<protein>
    <submittedName>
        <fullName evidence="1">2224_t:CDS:1</fullName>
    </submittedName>
</protein>
<gene>
    <name evidence="1" type="ORF">PBRASI_LOCUS1191</name>
</gene>